<dbReference type="Proteomes" id="UP000606600">
    <property type="component" value="Unassembled WGS sequence"/>
</dbReference>
<feature type="transmembrane region" description="Helical" evidence="1">
    <location>
        <begin position="109"/>
        <end position="136"/>
    </location>
</feature>
<evidence type="ECO:0000313" key="2">
    <source>
        <dbReference type="EMBL" id="MBD1364217.1"/>
    </source>
</evidence>
<proteinExistence type="predicted"/>
<organism evidence="2 3">
    <name type="scientific">Mucilaginibacter pankratovii</name>
    <dbReference type="NCBI Taxonomy" id="2772110"/>
    <lineage>
        <taxon>Bacteria</taxon>
        <taxon>Pseudomonadati</taxon>
        <taxon>Bacteroidota</taxon>
        <taxon>Sphingobacteriia</taxon>
        <taxon>Sphingobacteriales</taxon>
        <taxon>Sphingobacteriaceae</taxon>
        <taxon>Mucilaginibacter</taxon>
    </lineage>
</organism>
<sequence>MAPNPNFEQTPAKYLKTLSIIHFALVAGQVLFAIVALVQSKKIMINVRNPRDPLIFIVPLIAAGGFVASNVLFKKKLNEISKAASLKIKLIDYQTALIIRYAALEGPSLLGIVAFLITGQLFFLVISGAIILYFIYIRPTKQSIEDTLELNYQELDAFSQPHKVI</sequence>
<evidence type="ECO:0000313" key="3">
    <source>
        <dbReference type="Proteomes" id="UP000606600"/>
    </source>
</evidence>
<name>A0ABR7WSG2_9SPHI</name>
<accession>A0ABR7WSG2</accession>
<gene>
    <name evidence="2" type="ORF">IDJ77_10385</name>
</gene>
<keyword evidence="1" id="KW-0812">Transmembrane</keyword>
<comment type="caution">
    <text evidence="2">The sequence shown here is derived from an EMBL/GenBank/DDBJ whole genome shotgun (WGS) entry which is preliminary data.</text>
</comment>
<feature type="transmembrane region" description="Helical" evidence="1">
    <location>
        <begin position="54"/>
        <end position="73"/>
    </location>
</feature>
<keyword evidence="1" id="KW-1133">Transmembrane helix</keyword>
<evidence type="ECO:0008006" key="4">
    <source>
        <dbReference type="Google" id="ProtNLM"/>
    </source>
</evidence>
<dbReference type="EMBL" id="JACWMY010000004">
    <property type="protein sequence ID" value="MBD1364217.1"/>
    <property type="molecule type" value="Genomic_DNA"/>
</dbReference>
<reference evidence="2 3" key="1">
    <citation type="submission" date="2020-09" db="EMBL/GenBank/DDBJ databases">
        <title>Novel species of Mucilaginibacter isolated from a glacier on the Tibetan Plateau.</title>
        <authorList>
            <person name="Liu Q."/>
            <person name="Xin Y.-H."/>
        </authorList>
    </citation>
    <scope>NUCLEOTIDE SEQUENCE [LARGE SCALE GENOMIC DNA]</scope>
    <source>
        <strain evidence="2 3">ZT4R22</strain>
    </source>
</reference>
<protein>
    <recommendedName>
        <fullName evidence="4">DUF4870 domain-containing protein</fullName>
    </recommendedName>
</protein>
<keyword evidence="1" id="KW-0472">Membrane</keyword>
<keyword evidence="3" id="KW-1185">Reference proteome</keyword>
<dbReference type="RefSeq" id="WP_191188868.1">
    <property type="nucleotide sequence ID" value="NZ_JACWMY010000004.1"/>
</dbReference>
<feature type="transmembrane region" description="Helical" evidence="1">
    <location>
        <begin position="20"/>
        <end position="38"/>
    </location>
</feature>
<evidence type="ECO:0000256" key="1">
    <source>
        <dbReference type="SAM" id="Phobius"/>
    </source>
</evidence>